<dbReference type="InterPro" id="IPR002401">
    <property type="entry name" value="Cyt_P450_E_grp-I"/>
</dbReference>
<evidence type="ECO:0000256" key="1">
    <source>
        <dbReference type="ARBA" id="ARBA00001971"/>
    </source>
</evidence>
<feature type="binding site" description="axial binding residue" evidence="9">
    <location>
        <position position="427"/>
    </location>
    <ligand>
        <name>heme</name>
        <dbReference type="ChEBI" id="CHEBI:30413"/>
    </ligand>
    <ligandPart>
        <name>Fe</name>
        <dbReference type="ChEBI" id="CHEBI:18248"/>
    </ligandPart>
</feature>
<dbReference type="InterPro" id="IPR036396">
    <property type="entry name" value="Cyt_P450_sf"/>
</dbReference>
<evidence type="ECO:0000256" key="11">
    <source>
        <dbReference type="SAM" id="Coils"/>
    </source>
</evidence>
<comment type="similarity">
    <text evidence="3 10">Belongs to the cytochrome P450 family.</text>
</comment>
<dbReference type="GO" id="GO:0020037">
    <property type="term" value="F:heme binding"/>
    <property type="evidence" value="ECO:0007669"/>
    <property type="project" value="InterPro"/>
</dbReference>
<keyword evidence="4 9" id="KW-0349">Heme</keyword>
<dbReference type="PANTHER" id="PTHR46300">
    <property type="entry name" value="P450, PUTATIVE (EUROFUNG)-RELATED-RELATED"/>
    <property type="match status" value="1"/>
</dbReference>
<reference evidence="14" key="2">
    <citation type="submission" date="2015-01" db="EMBL/GenBank/DDBJ databases">
        <title>Evolutionary Origins and Diversification of the Mycorrhizal Mutualists.</title>
        <authorList>
            <consortium name="DOE Joint Genome Institute"/>
            <consortium name="Mycorrhizal Genomics Consortium"/>
            <person name="Kohler A."/>
            <person name="Kuo A."/>
            <person name="Nagy L.G."/>
            <person name="Floudas D."/>
            <person name="Copeland A."/>
            <person name="Barry K.W."/>
            <person name="Cichocki N."/>
            <person name="Veneault-Fourrey C."/>
            <person name="LaButti K."/>
            <person name="Lindquist E.A."/>
            <person name="Lipzen A."/>
            <person name="Lundell T."/>
            <person name="Morin E."/>
            <person name="Murat C."/>
            <person name="Riley R."/>
            <person name="Ohm R."/>
            <person name="Sun H."/>
            <person name="Tunlid A."/>
            <person name="Henrissat B."/>
            <person name="Grigoriev I.V."/>
            <person name="Hibbett D.S."/>
            <person name="Martin F."/>
        </authorList>
    </citation>
    <scope>NUCLEOTIDE SEQUENCE [LARGE SCALE GENOMIC DNA]</scope>
    <source>
        <strain evidence="14">MUT 4182</strain>
    </source>
</reference>
<protein>
    <recommendedName>
        <fullName evidence="15">Cytochrome P450</fullName>
    </recommendedName>
</protein>
<feature type="coiled-coil region" evidence="11">
    <location>
        <begin position="220"/>
        <end position="247"/>
    </location>
</feature>
<dbReference type="InterPro" id="IPR017972">
    <property type="entry name" value="Cyt_P450_CS"/>
</dbReference>
<dbReference type="OrthoDB" id="2789670at2759"/>
<dbReference type="GO" id="GO:0004497">
    <property type="term" value="F:monooxygenase activity"/>
    <property type="evidence" value="ECO:0007669"/>
    <property type="project" value="UniProtKB-KW"/>
</dbReference>
<gene>
    <name evidence="13" type="ORF">M407DRAFT_232587</name>
</gene>
<feature type="transmembrane region" description="Helical" evidence="12">
    <location>
        <begin position="127"/>
        <end position="146"/>
    </location>
</feature>
<keyword evidence="12" id="KW-1133">Transmembrane helix</keyword>
<comment type="cofactor">
    <cofactor evidence="1 9">
        <name>heme</name>
        <dbReference type="ChEBI" id="CHEBI:30413"/>
    </cofactor>
</comment>
<evidence type="ECO:0000256" key="10">
    <source>
        <dbReference type="RuleBase" id="RU000461"/>
    </source>
</evidence>
<evidence type="ECO:0000256" key="3">
    <source>
        <dbReference type="ARBA" id="ARBA00010617"/>
    </source>
</evidence>
<dbReference type="HOGENOM" id="CLU_001570_2_3_1"/>
<proteinExistence type="inferred from homology"/>
<dbReference type="SUPFAM" id="SSF48264">
    <property type="entry name" value="Cytochrome P450"/>
    <property type="match status" value="1"/>
</dbReference>
<sequence>MSYHIPTSLTPTNVIVGGATIIVLLFLDRRRTSRGGQPHPPGPRPLPIIGNMFDMPQSKFSLAWSKFGEQYGPLTYLTIPSQNVLVVNSLEAAKELLDNRALIYVDRSSCTMANELLGKRSASLTSIRFLCSHWVLVVGLSNYLVLSPANDFWRKQRSHLKHALSGAAVRSDYSSLLETKARQYLERCVALTILLYGYRLLVIKVHHQPIVQYLPKWLPGMKFKRDAARWEKEIRELEDTVLTLVKANSVRELRSRLLRAHIHARTGMNMVFKNRLMKRNYSTIAGSRSSSASPATETTMQSFIYAMILCPSVQKKAQDEIDRVIGSTRSPTFEDQPDLPFLHAVILETLRWNPAVSFGVPHVSRKDDVYEGYFIPKGTTVIPNAWGFSRNSKYYTNPSIFDPERHLKESPELDPREFVFGFGRRLCPGKELAFQEVWILAASILWAFEIVSWRLCASALRAELILDVVSHPTPFECQFVPRRERLKDKLEVATN</sequence>
<dbReference type="InterPro" id="IPR050364">
    <property type="entry name" value="Cytochrome_P450_fung"/>
</dbReference>
<dbReference type="Pfam" id="PF00067">
    <property type="entry name" value="p450"/>
    <property type="match status" value="2"/>
</dbReference>
<feature type="transmembrane region" description="Helical" evidence="12">
    <location>
        <begin position="6"/>
        <end position="27"/>
    </location>
</feature>
<keyword evidence="7 9" id="KW-0408">Iron</keyword>
<dbReference type="GO" id="GO:0016705">
    <property type="term" value="F:oxidoreductase activity, acting on paired donors, with incorporation or reduction of molecular oxygen"/>
    <property type="evidence" value="ECO:0007669"/>
    <property type="project" value="InterPro"/>
</dbReference>
<reference evidence="13 14" key="1">
    <citation type="submission" date="2014-04" db="EMBL/GenBank/DDBJ databases">
        <authorList>
            <consortium name="DOE Joint Genome Institute"/>
            <person name="Kuo A."/>
            <person name="Girlanda M."/>
            <person name="Perotto S."/>
            <person name="Kohler A."/>
            <person name="Nagy L.G."/>
            <person name="Floudas D."/>
            <person name="Copeland A."/>
            <person name="Barry K.W."/>
            <person name="Cichocki N."/>
            <person name="Veneault-Fourrey C."/>
            <person name="LaButti K."/>
            <person name="Lindquist E.A."/>
            <person name="Lipzen A."/>
            <person name="Lundell T."/>
            <person name="Morin E."/>
            <person name="Murat C."/>
            <person name="Sun H."/>
            <person name="Tunlid A."/>
            <person name="Henrissat B."/>
            <person name="Grigoriev I.V."/>
            <person name="Hibbett D.S."/>
            <person name="Martin F."/>
            <person name="Nordberg H.P."/>
            <person name="Cantor M.N."/>
            <person name="Hua S.X."/>
        </authorList>
    </citation>
    <scope>NUCLEOTIDE SEQUENCE [LARGE SCALE GENOMIC DNA]</scope>
    <source>
        <strain evidence="13 14">MUT 4182</strain>
    </source>
</reference>
<dbReference type="GO" id="GO:0005506">
    <property type="term" value="F:iron ion binding"/>
    <property type="evidence" value="ECO:0007669"/>
    <property type="project" value="InterPro"/>
</dbReference>
<evidence type="ECO:0000256" key="7">
    <source>
        <dbReference type="ARBA" id="ARBA00023004"/>
    </source>
</evidence>
<dbReference type="PANTHER" id="PTHR46300:SF7">
    <property type="entry name" value="P450, PUTATIVE (EUROFUNG)-RELATED"/>
    <property type="match status" value="1"/>
</dbReference>
<evidence type="ECO:0000256" key="8">
    <source>
        <dbReference type="ARBA" id="ARBA00023033"/>
    </source>
</evidence>
<evidence type="ECO:0000256" key="2">
    <source>
        <dbReference type="ARBA" id="ARBA00005179"/>
    </source>
</evidence>
<keyword evidence="5 9" id="KW-0479">Metal-binding</keyword>
<accession>A0A0C3L1K9</accession>
<keyword evidence="12" id="KW-0472">Membrane</keyword>
<keyword evidence="8 10" id="KW-0503">Monooxygenase</keyword>
<evidence type="ECO:0008006" key="15">
    <source>
        <dbReference type="Google" id="ProtNLM"/>
    </source>
</evidence>
<dbReference type="PRINTS" id="PR00463">
    <property type="entry name" value="EP450I"/>
</dbReference>
<dbReference type="Proteomes" id="UP000054248">
    <property type="component" value="Unassembled WGS sequence"/>
</dbReference>
<evidence type="ECO:0000256" key="9">
    <source>
        <dbReference type="PIRSR" id="PIRSR602401-1"/>
    </source>
</evidence>
<comment type="pathway">
    <text evidence="2">Secondary metabolite biosynthesis.</text>
</comment>
<keyword evidence="12" id="KW-0812">Transmembrane</keyword>
<dbReference type="PROSITE" id="PS00086">
    <property type="entry name" value="CYTOCHROME_P450"/>
    <property type="match status" value="1"/>
</dbReference>
<evidence type="ECO:0000256" key="5">
    <source>
        <dbReference type="ARBA" id="ARBA00022723"/>
    </source>
</evidence>
<keyword evidence="6 10" id="KW-0560">Oxidoreductase</keyword>
<evidence type="ECO:0000256" key="12">
    <source>
        <dbReference type="SAM" id="Phobius"/>
    </source>
</evidence>
<keyword evidence="14" id="KW-1185">Reference proteome</keyword>
<organism evidence="13 14">
    <name type="scientific">Tulasnella calospora MUT 4182</name>
    <dbReference type="NCBI Taxonomy" id="1051891"/>
    <lineage>
        <taxon>Eukaryota</taxon>
        <taxon>Fungi</taxon>
        <taxon>Dikarya</taxon>
        <taxon>Basidiomycota</taxon>
        <taxon>Agaricomycotina</taxon>
        <taxon>Agaricomycetes</taxon>
        <taxon>Cantharellales</taxon>
        <taxon>Tulasnellaceae</taxon>
        <taxon>Tulasnella</taxon>
    </lineage>
</organism>
<keyword evidence="11" id="KW-0175">Coiled coil</keyword>
<evidence type="ECO:0000313" key="13">
    <source>
        <dbReference type="EMBL" id="KIO27618.1"/>
    </source>
</evidence>
<dbReference type="InterPro" id="IPR001128">
    <property type="entry name" value="Cyt_P450"/>
</dbReference>
<dbReference type="EMBL" id="KN823006">
    <property type="protein sequence ID" value="KIO27618.1"/>
    <property type="molecule type" value="Genomic_DNA"/>
</dbReference>
<evidence type="ECO:0000256" key="6">
    <source>
        <dbReference type="ARBA" id="ARBA00023002"/>
    </source>
</evidence>
<dbReference type="STRING" id="1051891.A0A0C3L1K9"/>
<name>A0A0C3L1K9_9AGAM</name>
<evidence type="ECO:0000256" key="4">
    <source>
        <dbReference type="ARBA" id="ARBA00022617"/>
    </source>
</evidence>
<dbReference type="PRINTS" id="PR00385">
    <property type="entry name" value="P450"/>
</dbReference>
<evidence type="ECO:0000313" key="14">
    <source>
        <dbReference type="Proteomes" id="UP000054248"/>
    </source>
</evidence>
<dbReference type="Gene3D" id="1.10.630.10">
    <property type="entry name" value="Cytochrome P450"/>
    <property type="match status" value="1"/>
</dbReference>
<dbReference type="AlphaFoldDB" id="A0A0C3L1K9"/>